<gene>
    <name evidence="2" type="ORF">FCI23_34355</name>
</gene>
<name>A0A4V5MYU5_9ACTN</name>
<evidence type="ECO:0000256" key="1">
    <source>
        <dbReference type="SAM" id="MobiDB-lite"/>
    </source>
</evidence>
<comment type="caution">
    <text evidence="2">The sequence shown here is derived from an EMBL/GenBank/DDBJ whole genome shotgun (WGS) entry which is preliminary data.</text>
</comment>
<keyword evidence="3" id="KW-1185">Reference proteome</keyword>
<proteinExistence type="predicted"/>
<evidence type="ECO:0000313" key="3">
    <source>
        <dbReference type="Proteomes" id="UP000305778"/>
    </source>
</evidence>
<sequence length="150" mass="16259">MWLAGVRHINLDNHCLETFGQSDRAPVNPRAPHQRVTLPAENPPLAWYLCALPHPWDWASNAHLAFDYAEGHQWEGPALVPGLHVALDNARPITGWASIPSPPMRRTASGTCTGPAATGSSRGGCAPTAAHPTRRQLATCRRPTLTHRSS</sequence>
<dbReference type="Proteomes" id="UP000305778">
    <property type="component" value="Unassembled WGS sequence"/>
</dbReference>
<feature type="region of interest" description="Disordered" evidence="1">
    <location>
        <begin position="97"/>
        <end position="134"/>
    </location>
</feature>
<organism evidence="2 3">
    <name type="scientific">Actinacidiphila oryziradicis</name>
    <dbReference type="NCBI Taxonomy" id="2571141"/>
    <lineage>
        <taxon>Bacteria</taxon>
        <taxon>Bacillati</taxon>
        <taxon>Actinomycetota</taxon>
        <taxon>Actinomycetes</taxon>
        <taxon>Kitasatosporales</taxon>
        <taxon>Streptomycetaceae</taxon>
        <taxon>Actinacidiphila</taxon>
    </lineage>
</organism>
<protein>
    <submittedName>
        <fullName evidence="2">Uncharacterized protein</fullName>
    </submittedName>
</protein>
<evidence type="ECO:0000313" key="2">
    <source>
        <dbReference type="EMBL" id="TKA04849.1"/>
    </source>
</evidence>
<dbReference type="AlphaFoldDB" id="A0A4V5MYU5"/>
<dbReference type="OrthoDB" id="4148220at2"/>
<dbReference type="EMBL" id="SUMC01000046">
    <property type="protein sequence ID" value="TKA04849.1"/>
    <property type="molecule type" value="Genomic_DNA"/>
</dbReference>
<reference evidence="2 3" key="1">
    <citation type="submission" date="2019-04" db="EMBL/GenBank/DDBJ databases">
        <title>Streptomyces oryziradicis sp. nov., a novel actinomycete isolated from rhizosphere soil of rice (Oryza sativa L.).</title>
        <authorList>
            <person name="Li C."/>
        </authorList>
    </citation>
    <scope>NUCLEOTIDE SEQUENCE [LARGE SCALE GENOMIC DNA]</scope>
    <source>
        <strain evidence="2 3">NEAU-C40</strain>
    </source>
</reference>
<accession>A0A4V5MYU5</accession>